<evidence type="ECO:0000313" key="1">
    <source>
        <dbReference type="EMBL" id="MFD1249115.1"/>
    </source>
</evidence>
<dbReference type="EMBL" id="JBHTLX010000020">
    <property type="protein sequence ID" value="MFD1249115.1"/>
    <property type="molecule type" value="Genomic_DNA"/>
</dbReference>
<keyword evidence="2" id="KW-1185">Reference proteome</keyword>
<accession>A0ABW3W1X4</accession>
<gene>
    <name evidence="1" type="ORF">ACFQ3F_15060</name>
</gene>
<name>A0ABW3W1X4_9ACTN</name>
<comment type="caution">
    <text evidence="1">The sequence shown here is derived from an EMBL/GenBank/DDBJ whole genome shotgun (WGS) entry which is preliminary data.</text>
</comment>
<proteinExistence type="predicted"/>
<sequence>MSRRTLLVGAAVAVVALAVGFLVLRTTRDDDPFASYCDEVVAQRDKLGAALSAGAETGLIRALPSFQALERKSPDDIRQDWRLVVARISDLEDALAAAGVDAASYDRARPPAGLSAAKKDAIDAAAARLGSQETNTALRRVDQQARDVCKTPLSL</sequence>
<organism evidence="1 2">
    <name type="scientific">Nocardioides ginsengisoli</name>
    <dbReference type="NCBI Taxonomy" id="363868"/>
    <lineage>
        <taxon>Bacteria</taxon>
        <taxon>Bacillati</taxon>
        <taxon>Actinomycetota</taxon>
        <taxon>Actinomycetes</taxon>
        <taxon>Propionibacteriales</taxon>
        <taxon>Nocardioidaceae</taxon>
        <taxon>Nocardioides</taxon>
    </lineage>
</organism>
<protein>
    <submittedName>
        <fullName evidence="1">Uncharacterized protein</fullName>
    </submittedName>
</protein>
<evidence type="ECO:0000313" key="2">
    <source>
        <dbReference type="Proteomes" id="UP001597229"/>
    </source>
</evidence>
<reference evidence="2" key="1">
    <citation type="journal article" date="2019" name="Int. J. Syst. Evol. Microbiol.">
        <title>The Global Catalogue of Microorganisms (GCM) 10K type strain sequencing project: providing services to taxonomists for standard genome sequencing and annotation.</title>
        <authorList>
            <consortium name="The Broad Institute Genomics Platform"/>
            <consortium name="The Broad Institute Genome Sequencing Center for Infectious Disease"/>
            <person name="Wu L."/>
            <person name="Ma J."/>
        </authorList>
    </citation>
    <scope>NUCLEOTIDE SEQUENCE [LARGE SCALE GENOMIC DNA]</scope>
    <source>
        <strain evidence="2">CCUG 52478</strain>
    </source>
</reference>
<dbReference type="RefSeq" id="WP_367921878.1">
    <property type="nucleotide sequence ID" value="NZ_BAABAC010000049.1"/>
</dbReference>
<dbReference type="Proteomes" id="UP001597229">
    <property type="component" value="Unassembled WGS sequence"/>
</dbReference>